<evidence type="ECO:0000256" key="4">
    <source>
        <dbReference type="ARBA" id="ARBA00022766"/>
    </source>
</evidence>
<dbReference type="GO" id="GO:0099000">
    <property type="term" value="P:symbiont genome ejection through host cell envelope, contractile tail mechanism"/>
    <property type="evidence" value="ECO:0007669"/>
    <property type="project" value="UniProtKB-KW"/>
</dbReference>
<accession>A0A6J5L8D0</accession>
<evidence type="ECO:0000256" key="7">
    <source>
        <dbReference type="ARBA" id="ARBA00023296"/>
    </source>
</evidence>
<keyword evidence="3" id="KW-1227">Viral tail protein</keyword>
<evidence type="ECO:0000313" key="9">
    <source>
        <dbReference type="EMBL" id="CAB4129506.1"/>
    </source>
</evidence>
<keyword evidence="5" id="KW-1229">Viral tail sheath protein</keyword>
<protein>
    <submittedName>
        <fullName evidence="9">Phage tail sheath C-terminal domain containing protein</fullName>
    </submittedName>
</protein>
<evidence type="ECO:0000256" key="1">
    <source>
        <dbReference type="ARBA" id="ARBA00008005"/>
    </source>
</evidence>
<feature type="domain" description="Tail sheath protein C-terminal" evidence="8">
    <location>
        <begin position="960"/>
        <end position="1059"/>
    </location>
</feature>
<dbReference type="InterPro" id="IPR020287">
    <property type="entry name" value="Tail_sheath_C"/>
</dbReference>
<evidence type="ECO:0000259" key="8">
    <source>
        <dbReference type="Pfam" id="PF17482"/>
    </source>
</evidence>
<keyword evidence="5" id="KW-0946">Virion</keyword>
<evidence type="ECO:0000256" key="2">
    <source>
        <dbReference type="ARBA" id="ARBA00022595"/>
    </source>
</evidence>
<dbReference type="Pfam" id="PF17482">
    <property type="entry name" value="Phage_sheath_1C"/>
    <property type="match status" value="1"/>
</dbReference>
<keyword evidence="4" id="KW-1242">Viral contractile tail ejection system</keyword>
<dbReference type="Gene3D" id="3.40.50.11780">
    <property type="match status" value="1"/>
</dbReference>
<reference evidence="9" key="1">
    <citation type="submission" date="2020-04" db="EMBL/GenBank/DDBJ databases">
        <authorList>
            <person name="Chiriac C."/>
            <person name="Salcher M."/>
            <person name="Ghai R."/>
            <person name="Kavagutti S V."/>
        </authorList>
    </citation>
    <scope>NUCLEOTIDE SEQUENCE</scope>
</reference>
<evidence type="ECO:0000256" key="6">
    <source>
        <dbReference type="ARBA" id="ARBA00023009"/>
    </source>
</evidence>
<name>A0A6J5L8D0_9CAUD</name>
<comment type="similarity">
    <text evidence="1">Belongs to the myoviridae tail sheath protein family.</text>
</comment>
<organism evidence="9">
    <name type="scientific">uncultured Caudovirales phage</name>
    <dbReference type="NCBI Taxonomy" id="2100421"/>
    <lineage>
        <taxon>Viruses</taxon>
        <taxon>Duplodnaviria</taxon>
        <taxon>Heunggongvirae</taxon>
        <taxon>Uroviricota</taxon>
        <taxon>Caudoviricetes</taxon>
        <taxon>Peduoviridae</taxon>
        <taxon>Maltschvirus</taxon>
        <taxon>Maltschvirus maltsch</taxon>
    </lineage>
</organism>
<dbReference type="InterPro" id="IPR052042">
    <property type="entry name" value="Tail_sheath_structural"/>
</dbReference>
<keyword evidence="2" id="KW-1162">Viral penetration into host cytoplasm</keyword>
<evidence type="ECO:0000256" key="3">
    <source>
        <dbReference type="ARBA" id="ARBA00022732"/>
    </source>
</evidence>
<keyword evidence="6" id="KW-1171">Viral genome ejection through host cell envelope</keyword>
<dbReference type="EMBL" id="LR796237">
    <property type="protein sequence ID" value="CAB4129506.1"/>
    <property type="molecule type" value="Genomic_DNA"/>
</dbReference>
<gene>
    <name evidence="9" type="ORF">UFOVP116_26</name>
</gene>
<keyword evidence="7" id="KW-1160">Virus entry into host cell</keyword>
<proteinExistence type="inferred from homology"/>
<dbReference type="PANTHER" id="PTHR35861">
    <property type="match status" value="1"/>
</dbReference>
<evidence type="ECO:0000256" key="5">
    <source>
        <dbReference type="ARBA" id="ARBA00023003"/>
    </source>
</evidence>
<dbReference type="GO" id="GO:0098027">
    <property type="term" value="C:virus tail, sheath"/>
    <property type="evidence" value="ECO:0007669"/>
    <property type="project" value="UniProtKB-KW"/>
</dbReference>
<sequence>MALTSPGVDVTVIDESQYAPSASGTVPYVLIATAQDKLSSTGAGVAIGTTKINAGKVSLVTSQRELGSLFGNPIFKRTASGTPLHGSEYNEYGLMTAHSLLGVTNRVYVQRADIDLAELAGTSVRPTNDPADGAVWFDINSTAWGLFEWNNSTQSFTARSPLILDSEASLTSGVPQARLGVIGDYAVVTTSLSNPIYYKKYDNTWVLVGSQAWQTAHYTVQAQKSYPTLTAGDTIIVNGVAVILTGANVVSVANDITNAGIAGITARNNNGKLEIFVDGTASSPAAAGTPDGIMTLDNGTGTPLTALGIEVGKYACPKVQLSSHVSVPRWRKSDSTSRPTGSLWCKTTSANAGANYVLSSYSKASDSFVSIAAPLYSDDQTALKSLDPIGGGVNVAAGVVYVQYDALANDTLTFKLLKRSKQGTSSVTGSTVNPVFTAGDRFSISVSQTGVAVMTLPVTITLNDVTASSFVTDVLAANIPNLVAQVSAAGAITLTHTKGGVIALKTLQGTPLTTAGITPFSNSVRAGNNSELIVSNFETFAYTASAAAPNSDPENGRMWYYSEVGDVDIMIHNGSKWVGYLNEAADARGYNLTQSNPTGPIVSASEPTKQSDGTALVYGDLWVNTSDLDNFPIIYRYTNVAGAAKWVLLNNADQTTEDGIVFADARWDTNGKNNIVVDPMTPIAALLTSDYLDLDAPDAELYPRGTLLFNTRRSSFNVKKFTRNYFNADSFVGTLPVERDSWVSAAGLKDDGSPYMGRQSVRKMVTIALNKAISSSTALREEQRAFTLISAPGYPELIPNMIGLNNDRRNTAFIVGDSPMRLSASAGDVQDWANDVNKAGTGEFGLANSDPYLGIYYPAAQTTDLEGNSIVMPASYIALRTIIRSDNVSYPWFAAAGTRRGLVDNASAIGYIDNVTGEFNRIGVTEGLRDTLYESRINPITFLTGVGLVVYGNKTVGVSGSALDRINVSRLTAYLRVVIDAASKNFVFEPNDKITRDELKQVIERVLNDLMAKRALTDYVVVCDESNNTPLRRDRNELYVDVAIEPIKSAEFIYVPLRIKGQGALSGS</sequence>
<dbReference type="PANTHER" id="PTHR35861:SF1">
    <property type="entry name" value="PHAGE TAIL SHEATH PROTEIN"/>
    <property type="match status" value="1"/>
</dbReference>